<sequence>MTLAGARVVTLDPPRRGKRKPEYLQWLHALAAVGADDAQALELHLQRDAVRLEHFAWARQLSEAGMAALIQRPDYLQAGQRLLSAPLAARWQRKLLDALARYHEQHRDEPGPGRERLRRIALPMEDEALVLLLIEQMRESGLVHSHHGWLHLPEHKAGFTDEQQAVWHKVETLFGDDPWWVRDLAREVHVEESLMRAVLRQAAQQGMITAIVKDRYYPQRSHCAVRPAGARAGSAARFNLRGGFPRYLKRRAEAGDPDPGVFRSDWLHPPSR</sequence>
<evidence type="ECO:0000313" key="5">
    <source>
        <dbReference type="Proteomes" id="UP000254799"/>
    </source>
</evidence>
<dbReference type="GO" id="GO:0003723">
    <property type="term" value="F:RNA binding"/>
    <property type="evidence" value="ECO:0007669"/>
    <property type="project" value="InterPro"/>
</dbReference>
<accession>A0A377YVA9</accession>
<dbReference type="Proteomes" id="UP000254799">
    <property type="component" value="Unassembled WGS sequence"/>
</dbReference>
<feature type="domain" description="Translation elongation factor SelB winged helix type 2" evidence="1">
    <location>
        <begin position="96"/>
        <end position="152"/>
    </location>
</feature>
<dbReference type="InterPro" id="IPR048649">
    <property type="entry name" value="WHD_1st_3rd_SelB"/>
</dbReference>
<evidence type="ECO:0000259" key="3">
    <source>
        <dbReference type="Pfam" id="PF21458"/>
    </source>
</evidence>
<dbReference type="Pfam" id="PF21214">
    <property type="entry name" value="WHD_2nd_SelB_bact"/>
    <property type="match status" value="1"/>
</dbReference>
<organism evidence="4 5">
    <name type="scientific">Klebsiella pneumoniae</name>
    <dbReference type="NCBI Taxonomy" id="573"/>
    <lineage>
        <taxon>Bacteria</taxon>
        <taxon>Pseudomonadati</taxon>
        <taxon>Pseudomonadota</taxon>
        <taxon>Gammaproteobacteria</taxon>
        <taxon>Enterobacterales</taxon>
        <taxon>Enterobacteriaceae</taxon>
        <taxon>Klebsiella/Raoultella group</taxon>
        <taxon>Klebsiella</taxon>
        <taxon>Klebsiella pneumoniae complex</taxon>
    </lineage>
</organism>
<dbReference type="InterPro" id="IPR036390">
    <property type="entry name" value="WH_DNA-bd_sf"/>
</dbReference>
<dbReference type="Pfam" id="PF09106">
    <property type="entry name" value="WHD_2nd_SelB"/>
    <property type="match status" value="1"/>
</dbReference>
<protein>
    <submittedName>
        <fullName evidence="4">Selenocysteine-specific translation elongation factor</fullName>
    </submittedName>
</protein>
<dbReference type="GO" id="GO:0005737">
    <property type="term" value="C:cytoplasm"/>
    <property type="evidence" value="ECO:0007669"/>
    <property type="project" value="InterPro"/>
</dbReference>
<dbReference type="GO" id="GO:0005525">
    <property type="term" value="F:GTP binding"/>
    <property type="evidence" value="ECO:0007669"/>
    <property type="project" value="InterPro"/>
</dbReference>
<dbReference type="InterPro" id="IPR036388">
    <property type="entry name" value="WH-like_DNA-bd_sf"/>
</dbReference>
<reference evidence="4 5" key="1">
    <citation type="submission" date="2018-06" db="EMBL/GenBank/DDBJ databases">
        <authorList>
            <consortium name="Pathogen Informatics"/>
            <person name="Doyle S."/>
        </authorList>
    </citation>
    <scope>NUCLEOTIDE SEQUENCE [LARGE SCALE GENOMIC DNA]</scope>
    <source>
        <strain evidence="4 5">NCTC8849</strain>
    </source>
</reference>
<dbReference type="Pfam" id="PF21458">
    <property type="entry name" value="WHD_1st_3rd_SelB"/>
    <property type="match status" value="1"/>
</dbReference>
<dbReference type="SUPFAM" id="SSF46785">
    <property type="entry name" value="Winged helix' DNA-binding domain"/>
    <property type="match status" value="2"/>
</dbReference>
<evidence type="ECO:0000313" key="4">
    <source>
        <dbReference type="EMBL" id="STU49667.1"/>
    </source>
</evidence>
<keyword evidence="4" id="KW-0648">Protein biosynthesis</keyword>
<keyword evidence="4" id="KW-0251">Elongation factor</keyword>
<dbReference type="EMBL" id="UGLC01000004">
    <property type="protein sequence ID" value="STU49667.1"/>
    <property type="molecule type" value="Genomic_DNA"/>
</dbReference>
<dbReference type="InterPro" id="IPR048931">
    <property type="entry name" value="WHD_2nd_SelB_bact"/>
</dbReference>
<feature type="domain" description="Selenocysteine-specific elongation factor second winged helix" evidence="2">
    <location>
        <begin position="159"/>
        <end position="217"/>
    </location>
</feature>
<name>A0A377YVA9_KLEPN</name>
<gene>
    <name evidence="4" type="primary">selB_1</name>
    <name evidence="4" type="ORF">NCTC8849_06293</name>
</gene>
<dbReference type="GO" id="GO:0001514">
    <property type="term" value="P:selenocysteine incorporation"/>
    <property type="evidence" value="ECO:0007669"/>
    <property type="project" value="InterPro"/>
</dbReference>
<dbReference type="AlphaFoldDB" id="A0A377YVA9"/>
<dbReference type="InterPro" id="IPR015190">
    <property type="entry name" value="Elong_fac_SelB-wing-hlx_typ-2"/>
</dbReference>
<evidence type="ECO:0000259" key="1">
    <source>
        <dbReference type="Pfam" id="PF09106"/>
    </source>
</evidence>
<feature type="domain" description="Selenocysteine-specific elongation factor first winged helix" evidence="3">
    <location>
        <begin position="21"/>
        <end position="69"/>
    </location>
</feature>
<evidence type="ECO:0000259" key="2">
    <source>
        <dbReference type="Pfam" id="PF21214"/>
    </source>
</evidence>
<dbReference type="GO" id="GO:0003746">
    <property type="term" value="F:translation elongation factor activity"/>
    <property type="evidence" value="ECO:0007669"/>
    <property type="project" value="UniProtKB-KW"/>
</dbReference>
<proteinExistence type="predicted"/>
<dbReference type="Gene3D" id="1.10.10.10">
    <property type="entry name" value="Winged helix-like DNA-binding domain superfamily/Winged helix DNA-binding domain"/>
    <property type="match status" value="2"/>
</dbReference>